<dbReference type="Proteomes" id="UP000242814">
    <property type="component" value="Unassembled WGS sequence"/>
</dbReference>
<dbReference type="VEuPathDB" id="FungiDB:PADG_12134"/>
<keyword evidence="3" id="KW-0378">Hydrolase</keyword>
<dbReference type="GO" id="GO:0005634">
    <property type="term" value="C:nucleus"/>
    <property type="evidence" value="ECO:0007669"/>
    <property type="project" value="TreeGrafter"/>
</dbReference>
<dbReference type="CDD" id="cd06137">
    <property type="entry name" value="DEDDh_RNase"/>
    <property type="match status" value="1"/>
</dbReference>
<dbReference type="InterPro" id="IPR012337">
    <property type="entry name" value="RNaseH-like_sf"/>
</dbReference>
<dbReference type="PROSITE" id="PS00028">
    <property type="entry name" value="ZINC_FINGER_C2H2_1"/>
    <property type="match status" value="1"/>
</dbReference>
<dbReference type="VEuPathDB" id="FungiDB:PADG_06496"/>
<evidence type="ECO:0000259" key="7">
    <source>
        <dbReference type="PROSITE" id="PS00028"/>
    </source>
</evidence>
<accession>A0A1D2JC46</accession>
<keyword evidence="2" id="KW-0540">Nuclease</keyword>
<evidence type="ECO:0000256" key="5">
    <source>
        <dbReference type="ARBA" id="ARBA00025599"/>
    </source>
</evidence>
<dbReference type="GO" id="GO:0004527">
    <property type="term" value="F:exonuclease activity"/>
    <property type="evidence" value="ECO:0007669"/>
    <property type="project" value="UniProtKB-KW"/>
</dbReference>
<reference evidence="8 9" key="1">
    <citation type="submission" date="2016-06" db="EMBL/GenBank/DDBJ databases">
        <authorList>
            <person name="Kjaerup R.B."/>
            <person name="Dalgaard T.S."/>
            <person name="Juul-Madsen H.R."/>
        </authorList>
    </citation>
    <scope>NUCLEOTIDE SEQUENCE [LARGE SCALE GENOMIC DNA]</scope>
    <source>
        <strain evidence="8 9">Pb300</strain>
    </source>
</reference>
<dbReference type="SMART" id="SM00479">
    <property type="entry name" value="EXOIII"/>
    <property type="match status" value="1"/>
</dbReference>
<dbReference type="PANTHER" id="PTHR12801">
    <property type="entry name" value="RNA EXONUCLEASE REXO1 / RECO3 FAMILY MEMBER-RELATED"/>
    <property type="match status" value="1"/>
</dbReference>
<organism evidence="8 9">
    <name type="scientific">Paracoccidioides brasiliensis</name>
    <dbReference type="NCBI Taxonomy" id="121759"/>
    <lineage>
        <taxon>Eukaryota</taxon>
        <taxon>Fungi</taxon>
        <taxon>Dikarya</taxon>
        <taxon>Ascomycota</taxon>
        <taxon>Pezizomycotina</taxon>
        <taxon>Eurotiomycetes</taxon>
        <taxon>Eurotiomycetidae</taxon>
        <taxon>Onygenales</taxon>
        <taxon>Ajellomycetaceae</taxon>
        <taxon>Paracoccidioides</taxon>
    </lineage>
</organism>
<dbReference type="EMBL" id="LZYO01000197">
    <property type="protein sequence ID" value="ODH26172.1"/>
    <property type="molecule type" value="Genomic_DNA"/>
</dbReference>
<comment type="caution">
    <text evidence="8">The sequence shown here is derived from an EMBL/GenBank/DDBJ whole genome shotgun (WGS) entry which is preliminary data.</text>
</comment>
<dbReference type="GO" id="GO:0006364">
    <property type="term" value="P:rRNA processing"/>
    <property type="evidence" value="ECO:0007669"/>
    <property type="project" value="UniProtKB-KW"/>
</dbReference>
<feature type="domain" description="C2H2-type" evidence="7">
    <location>
        <begin position="421"/>
        <end position="444"/>
    </location>
</feature>
<keyword evidence="4" id="KW-0269">Exonuclease</keyword>
<dbReference type="SUPFAM" id="SSF53098">
    <property type="entry name" value="Ribonuclease H-like"/>
    <property type="match status" value="1"/>
</dbReference>
<name>A0A1D2JC46_PARBR</name>
<sequence length="484" mass="54191">MPRHSSDIRTAVAIDCEMGQGASGDSKLIRITLVDYFSSAILIDNLVYPSVKMEHFRTKFSGVSRWDIETAEKRGACIMGRDNARLAVWRYVGPSTVVVGHSAKYDLKSLRWIHCNIVDTYMIESLIQKQIEKEYKEQCASAKGGQVDAEKDSTASDGLSSPSPCPAVKYNTSDAGDRQPNKNELLKSDKDSKSSKESEGSGANSKLDETGVREKQGRTTTTTEEEAERDGQAITQVTCQGKTGVAIFSRVGGMARRKRRNLTNVQHSRNVIGSERCEQPMTQPCFATYRIVDGILVEDQQSRRQNVDNMQELVSAEDGQLEQLSQPFSDRLSNFEPVLPSYYTNYLVGDGRPLEEDQQPQQPQQSSIEETQEDIPSKSSGQLGKSRRSLSRPVSKYADQQTGEPSLKECDFLTRRLKFKCLVTECEHICKTYSSYRYHLKSKHPKEGDDSLFCPEEGCSYSKEKGKRMSSALALRRHIAAFHA</sequence>
<feature type="region of interest" description="Disordered" evidence="6">
    <location>
        <begin position="349"/>
        <end position="401"/>
    </location>
</feature>
<dbReference type="GO" id="GO:0003676">
    <property type="term" value="F:nucleic acid binding"/>
    <property type="evidence" value="ECO:0007669"/>
    <property type="project" value="InterPro"/>
</dbReference>
<dbReference type="InterPro" id="IPR013520">
    <property type="entry name" value="Ribonucl_H"/>
</dbReference>
<feature type="region of interest" description="Disordered" evidence="6">
    <location>
        <begin position="144"/>
        <end position="232"/>
    </location>
</feature>
<proteinExistence type="predicted"/>
<dbReference type="SMART" id="SM00355">
    <property type="entry name" value="ZnF_C2H2"/>
    <property type="match status" value="2"/>
</dbReference>
<dbReference type="InterPro" id="IPR047021">
    <property type="entry name" value="REXO1/3/4-like"/>
</dbReference>
<comment type="function">
    <text evidence="5">Exoribonuclease involved in ribosome biosynthesis. Involved in the processing of ITS1, the internal transcribed spacer localized between the 18S and 5.8S rRNAs.</text>
</comment>
<evidence type="ECO:0000313" key="8">
    <source>
        <dbReference type="EMBL" id="ODH26172.1"/>
    </source>
</evidence>
<dbReference type="PANTHER" id="PTHR12801:SF45">
    <property type="entry name" value="RNA EXONUCLEASE 4"/>
    <property type="match status" value="1"/>
</dbReference>
<feature type="compositionally biased region" description="Low complexity" evidence="6">
    <location>
        <begin position="359"/>
        <end position="369"/>
    </location>
</feature>
<dbReference type="VEuPathDB" id="FungiDB:PABG_07022"/>
<dbReference type="Gene3D" id="3.30.420.10">
    <property type="entry name" value="Ribonuclease H-like superfamily/Ribonuclease H"/>
    <property type="match status" value="1"/>
</dbReference>
<evidence type="ECO:0000313" key="9">
    <source>
        <dbReference type="Proteomes" id="UP000242814"/>
    </source>
</evidence>
<evidence type="ECO:0000256" key="6">
    <source>
        <dbReference type="SAM" id="MobiDB-lite"/>
    </source>
</evidence>
<dbReference type="AlphaFoldDB" id="A0A1D2JC46"/>
<feature type="compositionally biased region" description="Basic and acidic residues" evidence="6">
    <location>
        <begin position="175"/>
        <end position="199"/>
    </location>
</feature>
<gene>
    <name evidence="8" type="ORF">ACO22_04763</name>
</gene>
<evidence type="ECO:0000256" key="4">
    <source>
        <dbReference type="ARBA" id="ARBA00022839"/>
    </source>
</evidence>
<protein>
    <recommendedName>
        <fullName evidence="7">C2H2-type domain-containing protein</fullName>
    </recommendedName>
</protein>
<keyword evidence="1" id="KW-0698">rRNA processing</keyword>
<evidence type="ECO:0000256" key="2">
    <source>
        <dbReference type="ARBA" id="ARBA00022722"/>
    </source>
</evidence>
<evidence type="ECO:0000256" key="1">
    <source>
        <dbReference type="ARBA" id="ARBA00022552"/>
    </source>
</evidence>
<dbReference type="InterPro" id="IPR013087">
    <property type="entry name" value="Znf_C2H2_type"/>
</dbReference>
<dbReference type="GO" id="GO:0000027">
    <property type="term" value="P:ribosomal large subunit assembly"/>
    <property type="evidence" value="ECO:0007669"/>
    <property type="project" value="TreeGrafter"/>
</dbReference>
<dbReference type="InterPro" id="IPR036397">
    <property type="entry name" value="RNaseH_sf"/>
</dbReference>
<evidence type="ECO:0000256" key="3">
    <source>
        <dbReference type="ARBA" id="ARBA00022801"/>
    </source>
</evidence>
<dbReference type="VEuPathDB" id="FungiDB:PABG_07023"/>
<feature type="compositionally biased region" description="Basic and acidic residues" evidence="6">
    <location>
        <begin position="206"/>
        <end position="217"/>
    </location>
</feature>